<accession>U4PUM8</accession>
<evidence type="ECO:0000313" key="2">
    <source>
        <dbReference type="Proteomes" id="UP000016944"/>
    </source>
</evidence>
<reference evidence="1 2" key="1">
    <citation type="journal article" date="2013" name="Genome Announc.">
        <title>Complete Genome Sequence of the Sesbania Symbiont and Rice Growth-Promoting Endophyte Rhizobium sp. Strain IRBG74.</title>
        <authorList>
            <person name="Crook M.B."/>
            <person name="Mitra S."/>
            <person name="Ane J.M."/>
            <person name="Sadowsky M.J."/>
            <person name="Gyaneshwar P."/>
        </authorList>
    </citation>
    <scope>NUCLEOTIDE SEQUENCE [LARGE SCALE GENOMIC DNA]</scope>
    <source>
        <strain evidence="1 2">IRBG74</strain>
    </source>
</reference>
<name>U4PUM8_9HYPH</name>
<protein>
    <submittedName>
        <fullName evidence="1">Uncharacterized protein</fullName>
    </submittedName>
</protein>
<dbReference type="AlphaFoldDB" id="U4PUM8"/>
<evidence type="ECO:0000313" key="1">
    <source>
        <dbReference type="EMBL" id="CDI07656.1"/>
    </source>
</evidence>
<organism evidence="1 2">
    <name type="scientific">Agrobacterium pusense</name>
    <dbReference type="NCBI Taxonomy" id="648995"/>
    <lineage>
        <taxon>Bacteria</taxon>
        <taxon>Pseudomonadati</taxon>
        <taxon>Pseudomonadota</taxon>
        <taxon>Alphaproteobacteria</taxon>
        <taxon>Hyphomicrobiales</taxon>
        <taxon>Rhizobiaceae</taxon>
        <taxon>Rhizobium/Agrobacterium group</taxon>
        <taxon>Agrobacterium</taxon>
    </lineage>
</organism>
<dbReference type="Proteomes" id="UP000016944">
    <property type="component" value="Chromosome I"/>
</dbReference>
<dbReference type="HOGENOM" id="CLU_496815_0_0_5"/>
<gene>
    <name evidence="1" type="ORF">BN877_I0742</name>
</gene>
<dbReference type="EMBL" id="HG518322">
    <property type="protein sequence ID" value="CDI07656.1"/>
    <property type="molecule type" value="Genomic_DNA"/>
</dbReference>
<dbReference type="KEGG" id="rir:BN877_I0742"/>
<proteinExistence type="predicted"/>
<sequence length="490" mass="52278">MRLADANRHPLPGLAAIADAGIEFRIIADHRDALHRIRPVADQHGALHRRADLAVFDEIGLGAAEHEFTRGDIDLAAAEGDGIDALLDGGDDLFRRLVARQHVGIGHARHRNIGITLTATVAGGRRTHQPGVLAVLHVAHQPAVLDQHVVTGRGAFIVHGQRAAAAVDSAVVHHGHAGRGDHFAHQAGECGRLLAVEIAFQTVTHGLMQHHTRPAGAQHHIHGAGRRIDGCEVDERLTQSLIGAALPVFFCDEIAETDPAANAIGAAFLPIAFTRHDGDVDAGHRPDVTDAVAIGAQNVNHLPACGNRRRHLPDIGVLVTQIGIDIGEKLHLLFEARAADGVLVAIELLVGALRCGGIGAGITSRHCADRIRCTFQRALRKLARMGVTHRLAGDRPQAETLVCIEGTALEPAIIESQRLGLRMFDEKLAIISAGEGLADELAQLRFVAIEEFYKIVGHRRLQSLSFMTDLGTGAGGRKAVRYGRLQGSAS</sequence>